<dbReference type="KEGG" id="faa:HMPREF0389_01503"/>
<evidence type="ECO:0000313" key="1">
    <source>
        <dbReference type="EMBL" id="EFE27871.1"/>
    </source>
</evidence>
<dbReference type="STRING" id="546269.HMPREF0389_01503"/>
<dbReference type="eggNOG" id="ENOG5032RGW">
    <property type="taxonomic scope" value="Bacteria"/>
</dbReference>
<protein>
    <submittedName>
        <fullName evidence="1">Uncharacterized protein</fullName>
    </submittedName>
</protein>
<keyword evidence="2" id="KW-1185">Reference proteome</keyword>
<dbReference type="Proteomes" id="UP000007468">
    <property type="component" value="Chromosome"/>
</dbReference>
<dbReference type="PATRIC" id="fig|546269.5.peg.836"/>
<reference evidence="2" key="1">
    <citation type="submission" date="2010-12" db="EMBL/GenBank/DDBJ databases">
        <title>The genome sequence of Filifactor alocis strain ATCC 35896.</title>
        <authorList>
            <consortium name="The Broad Institute Genome Sequencing Platform"/>
            <person name="Ward D."/>
            <person name="Earl A."/>
            <person name="Feldgarden M."/>
            <person name="Young S.K."/>
            <person name="Gargeya S."/>
            <person name="Zeng Q."/>
            <person name="Alvarado L."/>
            <person name="Berlin A."/>
            <person name="Bochicchio J."/>
            <person name="Chapman S.B."/>
            <person name="Chen Z."/>
            <person name="Freedman E."/>
            <person name="Gellesch M."/>
            <person name="Goldberg J."/>
            <person name="Griggs A."/>
            <person name="Gujja S."/>
            <person name="Heilman E."/>
            <person name="Heiman D."/>
            <person name="Howarth C."/>
            <person name="Mehta T."/>
            <person name="Neiman D."/>
            <person name="Pearson M."/>
            <person name="Roberts A."/>
            <person name="Saif S."/>
            <person name="Shea T."/>
            <person name="Shenoy N."/>
            <person name="Sisk P."/>
            <person name="Stolte C."/>
            <person name="Sykes S."/>
            <person name="White J."/>
            <person name="Yandava C."/>
            <person name="Izard J."/>
            <person name="Blanton J.M."/>
            <person name="Baranova O.V."/>
            <person name="Tanner A.C."/>
            <person name="Dewhirst F.E."/>
            <person name="Haas B."/>
            <person name="Nusbaum C."/>
            <person name="Birren B."/>
        </authorList>
    </citation>
    <scope>NUCLEOTIDE SEQUENCE [LARGE SCALE GENOMIC DNA]</scope>
    <source>
        <strain evidence="2">ATCC 35896 / D40 B5</strain>
    </source>
</reference>
<dbReference type="AlphaFoldDB" id="D6GTR4"/>
<dbReference type="RefSeq" id="WP_014262437.1">
    <property type="nucleotide sequence ID" value="NC_016630.1"/>
</dbReference>
<proteinExistence type="predicted"/>
<sequence>MTVDLKQQSIELIKSLCDKNILSESNFDNLEKQTFHDIVLTLRNVFQKTYPNTKLKRTMKSIHYANNFSDEKLKQTAFLLDEIEQYLSINKILDHDKSVSYFNKKITDKNFVINPTALVSVMMESLLIKKHKNN</sequence>
<accession>D6GTR4</accession>
<gene>
    <name evidence="1" type="ordered locus">HMPREF0389_01503</name>
</gene>
<evidence type="ECO:0000313" key="2">
    <source>
        <dbReference type="Proteomes" id="UP000007468"/>
    </source>
</evidence>
<dbReference type="EMBL" id="CP002390">
    <property type="protein sequence ID" value="EFE27871.1"/>
    <property type="molecule type" value="Genomic_DNA"/>
</dbReference>
<dbReference type="OrthoDB" id="1665721at2"/>
<organism evidence="1 2">
    <name type="scientific">Filifactor alocis (strain ATCC 35896 / CCUG 47790 / D40 B5)</name>
    <name type="common">Fusobacterium alocis</name>
    <dbReference type="NCBI Taxonomy" id="546269"/>
    <lineage>
        <taxon>Bacteria</taxon>
        <taxon>Bacillati</taxon>
        <taxon>Bacillota</taxon>
        <taxon>Clostridia</taxon>
        <taxon>Peptostreptococcales</taxon>
        <taxon>Filifactoraceae</taxon>
        <taxon>Filifactor</taxon>
    </lineage>
</organism>
<name>D6GTR4_FILAD</name>